<organism evidence="1">
    <name type="scientific">Lepeophtheirus salmonis</name>
    <name type="common">Salmon louse</name>
    <name type="synonym">Caligus salmonis</name>
    <dbReference type="NCBI Taxonomy" id="72036"/>
    <lineage>
        <taxon>Eukaryota</taxon>
        <taxon>Metazoa</taxon>
        <taxon>Ecdysozoa</taxon>
        <taxon>Arthropoda</taxon>
        <taxon>Crustacea</taxon>
        <taxon>Multicrustacea</taxon>
        <taxon>Hexanauplia</taxon>
        <taxon>Copepoda</taxon>
        <taxon>Siphonostomatoida</taxon>
        <taxon>Caligidae</taxon>
        <taxon>Lepeophtheirus</taxon>
    </lineage>
</organism>
<accession>A0A0K2V783</accession>
<sequence>MFILIKVLIKYHFYYKYIASVLLF</sequence>
<reference evidence="1" key="1">
    <citation type="submission" date="2014-05" db="EMBL/GenBank/DDBJ databases">
        <authorList>
            <person name="Chronopoulou M."/>
        </authorList>
    </citation>
    <scope>NUCLEOTIDE SEQUENCE</scope>
    <source>
        <tissue evidence="1">Whole organism</tissue>
    </source>
</reference>
<name>A0A0K2V783_LEPSM</name>
<evidence type="ECO:0000313" key="1">
    <source>
        <dbReference type="EMBL" id="CDW46195.1"/>
    </source>
</evidence>
<dbReference type="EMBL" id="HACA01028834">
    <property type="protein sequence ID" value="CDW46195.1"/>
    <property type="molecule type" value="Transcribed_RNA"/>
</dbReference>
<protein>
    <submittedName>
        <fullName evidence="1">Uncharacterized protein</fullName>
    </submittedName>
</protein>
<proteinExistence type="predicted"/>
<dbReference type="AlphaFoldDB" id="A0A0K2V783"/>